<evidence type="ECO:0000313" key="2">
    <source>
        <dbReference type="Proteomes" id="UP001597525"/>
    </source>
</evidence>
<protein>
    <recommendedName>
        <fullName evidence="3">Fimbrillin family protein</fullName>
    </recommendedName>
</protein>
<sequence>MIRKIIYLCTTYLILIQVGCSDHVVDHVLSEGKLSITVDGVVGTDLQRQTKASLGQHGDHVNGFPRVSTNGSVSGFTTDVVAEHQPMGATPIGRTSTSNRRAIPSNMGLNRASTQPMQIGYTYRILLYNKATGQLWKTMQATAGTASSLDVVKGDTYLWYAYSYNNDQSIPEPANLINPSIETAIDKDFLYAKGEIAIPITPVNQQDNHHVAITFSHKVAQVQVKVDATVLAKFAQINSISVSFDQDNYLKSGVFNIRAEAVEQMQTVPTSTIFNTLSPTHIWEANYYTLDPEAVSTYKIVLDDLSVQFVDADPTVANRNLATYNGSANKPTFTYNFASPAVGQRLTGIANLWYTLSSRRILHISNNASYGYAMEQGPSWNFLNARENFGILPTSVVKMAPWTAGQGVWIGGNLNDDKTENWINYSSNSSGDNEIINKLNPSDPADKPDIVIMGYDVRYIRPNVATALIDYLDGNGIVILMMQGHTGSNNQAFFNNLFGVNNITFSSTGSGGAMYPIEGTDANDPILNGHFGDVRGKHWGEDAGTTLGAIDVPPSQVTIYSFGQAINRSSTPQRVTIFKHNTKNFFFIGDGGFVSYNGGNSSVICPFWYDPIAKVPLPKPYGNSGQGYISNSLRAYNSVVMGNIMVWAAKTAEFNGIKPWRYSAPPTP</sequence>
<dbReference type="Proteomes" id="UP001597525">
    <property type="component" value="Unassembled WGS sequence"/>
</dbReference>
<comment type="caution">
    <text evidence="1">The sequence shown here is derived from an EMBL/GenBank/DDBJ whole genome shotgun (WGS) entry which is preliminary data.</text>
</comment>
<name>A0ABW6BAD3_9SPHI</name>
<organism evidence="1 2">
    <name type="scientific">Sphingobacterium bambusae</name>
    <dbReference type="NCBI Taxonomy" id="662858"/>
    <lineage>
        <taxon>Bacteria</taxon>
        <taxon>Pseudomonadati</taxon>
        <taxon>Bacteroidota</taxon>
        <taxon>Sphingobacteriia</taxon>
        <taxon>Sphingobacteriales</taxon>
        <taxon>Sphingobacteriaceae</taxon>
        <taxon>Sphingobacterium</taxon>
    </lineage>
</organism>
<evidence type="ECO:0008006" key="3">
    <source>
        <dbReference type="Google" id="ProtNLM"/>
    </source>
</evidence>
<gene>
    <name evidence="1" type="ORF">ACFS7Y_03885</name>
</gene>
<keyword evidence="2" id="KW-1185">Reference proteome</keyword>
<accession>A0ABW6BAD3</accession>
<proteinExistence type="predicted"/>
<dbReference type="EMBL" id="JBHUPB010000003">
    <property type="protein sequence ID" value="MFD2966510.1"/>
    <property type="molecule type" value="Genomic_DNA"/>
</dbReference>
<dbReference type="RefSeq" id="WP_320184294.1">
    <property type="nucleotide sequence ID" value="NZ_CP138332.1"/>
</dbReference>
<reference evidence="2" key="1">
    <citation type="journal article" date="2019" name="Int. J. Syst. Evol. Microbiol.">
        <title>The Global Catalogue of Microorganisms (GCM) 10K type strain sequencing project: providing services to taxonomists for standard genome sequencing and annotation.</title>
        <authorList>
            <consortium name="The Broad Institute Genomics Platform"/>
            <consortium name="The Broad Institute Genome Sequencing Center for Infectious Disease"/>
            <person name="Wu L."/>
            <person name="Ma J."/>
        </authorList>
    </citation>
    <scope>NUCLEOTIDE SEQUENCE [LARGE SCALE GENOMIC DNA]</scope>
    <source>
        <strain evidence="2">KCTC 22814</strain>
    </source>
</reference>
<evidence type="ECO:0000313" key="1">
    <source>
        <dbReference type="EMBL" id="MFD2966510.1"/>
    </source>
</evidence>